<gene>
    <name evidence="2" type="ORF">PMAYCL1PPCAC_25912</name>
</gene>
<evidence type="ECO:0000313" key="3">
    <source>
        <dbReference type="Proteomes" id="UP001328107"/>
    </source>
</evidence>
<evidence type="ECO:0000256" key="1">
    <source>
        <dbReference type="SAM" id="Coils"/>
    </source>
</evidence>
<keyword evidence="1" id="KW-0175">Coiled coil</keyword>
<accession>A0AAN5D4T4</accession>
<dbReference type="Proteomes" id="UP001328107">
    <property type="component" value="Unassembled WGS sequence"/>
</dbReference>
<protein>
    <submittedName>
        <fullName evidence="2">Uncharacterized protein</fullName>
    </submittedName>
</protein>
<dbReference type="EMBL" id="BTRK01000005">
    <property type="protein sequence ID" value="GMR55717.1"/>
    <property type="molecule type" value="Genomic_DNA"/>
</dbReference>
<comment type="caution">
    <text evidence="2">The sequence shown here is derived from an EMBL/GenBank/DDBJ whole genome shotgun (WGS) entry which is preliminary data.</text>
</comment>
<keyword evidence="3" id="KW-1185">Reference proteome</keyword>
<feature type="non-terminal residue" evidence="2">
    <location>
        <position position="1"/>
    </location>
</feature>
<organism evidence="2 3">
    <name type="scientific">Pristionchus mayeri</name>
    <dbReference type="NCBI Taxonomy" id="1317129"/>
    <lineage>
        <taxon>Eukaryota</taxon>
        <taxon>Metazoa</taxon>
        <taxon>Ecdysozoa</taxon>
        <taxon>Nematoda</taxon>
        <taxon>Chromadorea</taxon>
        <taxon>Rhabditida</taxon>
        <taxon>Rhabditina</taxon>
        <taxon>Diplogasteromorpha</taxon>
        <taxon>Diplogasteroidea</taxon>
        <taxon>Neodiplogasteridae</taxon>
        <taxon>Pristionchus</taxon>
    </lineage>
</organism>
<feature type="coiled-coil region" evidence="1">
    <location>
        <begin position="3"/>
        <end position="72"/>
    </location>
</feature>
<feature type="non-terminal residue" evidence="2">
    <location>
        <position position="107"/>
    </location>
</feature>
<sequence>AENRRLNDRLEEAKVRIESLNDEKANMEHEVKNRFEESSEALSELDTVRFIMEEMERAGELKDKQIEVLEDENRRLFDKIYDSNISVSQCKEPKKIEEQHETLKMTE</sequence>
<reference evidence="3" key="1">
    <citation type="submission" date="2022-10" db="EMBL/GenBank/DDBJ databases">
        <title>Genome assembly of Pristionchus species.</title>
        <authorList>
            <person name="Yoshida K."/>
            <person name="Sommer R.J."/>
        </authorList>
    </citation>
    <scope>NUCLEOTIDE SEQUENCE [LARGE SCALE GENOMIC DNA]</scope>
    <source>
        <strain evidence="3">RS5460</strain>
    </source>
</reference>
<proteinExistence type="predicted"/>
<dbReference type="AlphaFoldDB" id="A0AAN5D4T4"/>
<evidence type="ECO:0000313" key="2">
    <source>
        <dbReference type="EMBL" id="GMR55717.1"/>
    </source>
</evidence>
<name>A0AAN5D4T4_9BILA</name>